<evidence type="ECO:0000313" key="1">
    <source>
        <dbReference type="EMBL" id="MCT7374568.1"/>
    </source>
</evidence>
<organism evidence="1 2">
    <name type="scientific">Chelativorans salis</name>
    <dbReference type="NCBI Taxonomy" id="2978478"/>
    <lineage>
        <taxon>Bacteria</taxon>
        <taxon>Pseudomonadati</taxon>
        <taxon>Pseudomonadota</taxon>
        <taxon>Alphaproteobacteria</taxon>
        <taxon>Hyphomicrobiales</taxon>
        <taxon>Phyllobacteriaceae</taxon>
        <taxon>Chelativorans</taxon>
    </lineage>
</organism>
<protein>
    <submittedName>
        <fullName evidence="1">Uncharacterized protein</fullName>
    </submittedName>
</protein>
<sequence>MNSRSGKQTLLGLESSHLKVRYDERPRMTDNGATSTYSFGFGDVCFGRWQRALYGQHAAHCRPAALGPNAVCPKLAQRVRQAVILLTTHINPYSLEKPLIRRRAGKILE</sequence>
<keyword evidence="2" id="KW-1185">Reference proteome</keyword>
<name>A0ABT2LMF5_9HYPH</name>
<comment type="caution">
    <text evidence="1">The sequence shown here is derived from an EMBL/GenBank/DDBJ whole genome shotgun (WGS) entry which is preliminary data.</text>
</comment>
<evidence type="ECO:0000313" key="2">
    <source>
        <dbReference type="Proteomes" id="UP001320831"/>
    </source>
</evidence>
<dbReference type="Proteomes" id="UP001320831">
    <property type="component" value="Unassembled WGS sequence"/>
</dbReference>
<gene>
    <name evidence="1" type="ORF">N5A92_05915</name>
</gene>
<proteinExistence type="predicted"/>
<accession>A0ABT2LMF5</accession>
<dbReference type="RefSeq" id="WP_260901050.1">
    <property type="nucleotide sequence ID" value="NZ_JAOCZP010000002.1"/>
</dbReference>
<reference evidence="1 2" key="1">
    <citation type="submission" date="2022-09" db="EMBL/GenBank/DDBJ databases">
        <title>Chelativorans salina sp. nov., a novel slightly halophilic bacterium isolated from a saline lake sediment enrichment.</title>
        <authorList>
            <person name="Gao L."/>
            <person name="Fang B.-Z."/>
            <person name="Li W.-J."/>
        </authorList>
    </citation>
    <scope>NUCLEOTIDE SEQUENCE [LARGE SCALE GENOMIC DNA]</scope>
    <source>
        <strain evidence="1 2">EGI FJ00035</strain>
    </source>
</reference>
<dbReference type="EMBL" id="JAOCZP010000002">
    <property type="protein sequence ID" value="MCT7374568.1"/>
    <property type="molecule type" value="Genomic_DNA"/>
</dbReference>